<dbReference type="Pfam" id="PF00633">
    <property type="entry name" value="HHH"/>
    <property type="match status" value="1"/>
</dbReference>
<keyword evidence="10 12" id="KW-0456">Lyase</keyword>
<dbReference type="InterPro" id="IPR000445">
    <property type="entry name" value="HhH_motif"/>
</dbReference>
<dbReference type="InterPro" id="IPR003265">
    <property type="entry name" value="HhH-GPD_domain"/>
</dbReference>
<evidence type="ECO:0000256" key="8">
    <source>
        <dbReference type="ARBA" id="ARBA00023125"/>
    </source>
</evidence>
<feature type="binding site" evidence="12">
    <location>
        <position position="205"/>
    </location>
    <ligand>
        <name>[4Fe-4S] cluster</name>
        <dbReference type="ChEBI" id="CHEBI:49883"/>
    </ligand>
</feature>
<comment type="function">
    <text evidence="12">DNA repair enzyme that has both DNA N-glycosylase activity and AP-lyase activity. The DNA N-glycosylase activity releases various damaged pyrimidines from DNA by cleaving the N-glycosidic bond, leaving an AP (apurinic/apyrimidinic) site. The AP-lyase activity cleaves the phosphodiester bond 3' to the AP site by a beta-elimination, leaving a 3'-terminal unsaturated sugar and a product with a terminal 5'-phosphate.</text>
</comment>
<evidence type="ECO:0000313" key="14">
    <source>
        <dbReference type="EMBL" id="SFH53077.1"/>
    </source>
</evidence>
<dbReference type="STRING" id="69895.SAMN05192551_101389"/>
<dbReference type="GO" id="GO:0019104">
    <property type="term" value="F:DNA N-glycosylase activity"/>
    <property type="evidence" value="ECO:0007669"/>
    <property type="project" value="UniProtKB-UniRule"/>
</dbReference>
<evidence type="ECO:0000313" key="15">
    <source>
        <dbReference type="Proteomes" id="UP000199287"/>
    </source>
</evidence>
<keyword evidence="2 12" id="KW-0004">4Fe-4S</keyword>
<comment type="catalytic activity">
    <reaction evidence="12">
        <text>2'-deoxyribonucleotide-(2'-deoxyribose 5'-phosphate)-2'-deoxyribonucleotide-DNA = a 3'-end 2'-deoxyribonucleotide-(2,3-dehydro-2,3-deoxyribose 5'-phosphate)-DNA + a 5'-end 5'-phospho-2'-deoxyribonucleoside-DNA + H(+)</text>
        <dbReference type="Rhea" id="RHEA:66592"/>
        <dbReference type="Rhea" id="RHEA-COMP:13180"/>
        <dbReference type="Rhea" id="RHEA-COMP:16897"/>
        <dbReference type="Rhea" id="RHEA-COMP:17067"/>
        <dbReference type="ChEBI" id="CHEBI:15378"/>
        <dbReference type="ChEBI" id="CHEBI:136412"/>
        <dbReference type="ChEBI" id="CHEBI:157695"/>
        <dbReference type="ChEBI" id="CHEBI:167181"/>
        <dbReference type="EC" id="4.2.99.18"/>
    </reaction>
</comment>
<dbReference type="FunFam" id="1.10.340.30:FF:000001">
    <property type="entry name" value="Endonuclease III"/>
    <property type="match status" value="1"/>
</dbReference>
<dbReference type="PIRSF" id="PIRSF001435">
    <property type="entry name" value="Nth"/>
    <property type="match status" value="1"/>
</dbReference>
<evidence type="ECO:0000256" key="3">
    <source>
        <dbReference type="ARBA" id="ARBA00022723"/>
    </source>
</evidence>
<dbReference type="FunFam" id="1.10.1670.10:FF:000001">
    <property type="entry name" value="Endonuclease III"/>
    <property type="match status" value="1"/>
</dbReference>
<dbReference type="InterPro" id="IPR003651">
    <property type="entry name" value="Endonuclease3_FeS-loop_motif"/>
</dbReference>
<dbReference type="EC" id="4.2.99.18" evidence="12"/>
<feature type="domain" description="HhH-GPD" evidence="13">
    <location>
        <begin position="46"/>
        <end position="193"/>
    </location>
</feature>
<keyword evidence="6 12" id="KW-0408">Iron</keyword>
<feature type="binding site" evidence="12">
    <location>
        <position position="195"/>
    </location>
    <ligand>
        <name>[4Fe-4S] cluster</name>
        <dbReference type="ChEBI" id="CHEBI:49883"/>
    </ligand>
</feature>
<dbReference type="PANTHER" id="PTHR10359">
    <property type="entry name" value="A/G-SPECIFIC ADENINE GLYCOSYLASE/ENDONUCLEASE III"/>
    <property type="match status" value="1"/>
</dbReference>
<keyword evidence="4 12" id="KW-0227">DNA damage</keyword>
<dbReference type="InterPro" id="IPR005759">
    <property type="entry name" value="Nth"/>
</dbReference>
<feature type="binding site" evidence="12">
    <location>
        <position position="211"/>
    </location>
    <ligand>
        <name>[4Fe-4S] cluster</name>
        <dbReference type="ChEBI" id="CHEBI:49883"/>
    </ligand>
</feature>
<keyword evidence="15" id="KW-1185">Reference proteome</keyword>
<dbReference type="CDD" id="cd00056">
    <property type="entry name" value="ENDO3c"/>
    <property type="match status" value="1"/>
</dbReference>
<dbReference type="Proteomes" id="UP000199287">
    <property type="component" value="Unassembled WGS sequence"/>
</dbReference>
<dbReference type="Gene3D" id="1.10.340.30">
    <property type="entry name" value="Hypothetical protein, domain 2"/>
    <property type="match status" value="1"/>
</dbReference>
<dbReference type="InterPro" id="IPR011257">
    <property type="entry name" value="DNA_glycosylase"/>
</dbReference>
<name>A0A1I3ASM0_9FIRM</name>
<dbReference type="SMART" id="SM00478">
    <property type="entry name" value="ENDO3c"/>
    <property type="match status" value="1"/>
</dbReference>
<evidence type="ECO:0000256" key="11">
    <source>
        <dbReference type="ARBA" id="ARBA00023295"/>
    </source>
</evidence>
<feature type="binding site" evidence="12">
    <location>
        <position position="202"/>
    </location>
    <ligand>
        <name>[4Fe-4S] cluster</name>
        <dbReference type="ChEBI" id="CHEBI:49883"/>
    </ligand>
</feature>
<evidence type="ECO:0000256" key="10">
    <source>
        <dbReference type="ARBA" id="ARBA00023239"/>
    </source>
</evidence>
<dbReference type="PANTHER" id="PTHR10359:SF18">
    <property type="entry name" value="ENDONUCLEASE III"/>
    <property type="match status" value="1"/>
</dbReference>
<dbReference type="SMART" id="SM00525">
    <property type="entry name" value="FES"/>
    <property type="match status" value="1"/>
</dbReference>
<keyword evidence="11 12" id="KW-0326">Glycosidase</keyword>
<gene>
    <name evidence="12" type="primary">nth</name>
    <name evidence="14" type="ORF">SAMN05192551_101389</name>
</gene>
<evidence type="ECO:0000256" key="2">
    <source>
        <dbReference type="ARBA" id="ARBA00022485"/>
    </source>
</evidence>
<dbReference type="HAMAP" id="MF_00942">
    <property type="entry name" value="Nth"/>
    <property type="match status" value="1"/>
</dbReference>
<dbReference type="GO" id="GO:0140078">
    <property type="term" value="F:class I DNA-(apurinic or apyrimidinic site) endonuclease activity"/>
    <property type="evidence" value="ECO:0007669"/>
    <property type="project" value="UniProtKB-EC"/>
</dbReference>
<evidence type="ECO:0000256" key="7">
    <source>
        <dbReference type="ARBA" id="ARBA00023014"/>
    </source>
</evidence>
<dbReference type="Pfam" id="PF00730">
    <property type="entry name" value="HhH-GPD"/>
    <property type="match status" value="1"/>
</dbReference>
<comment type="similarity">
    <text evidence="1 12">Belongs to the Nth/MutY family.</text>
</comment>
<dbReference type="SUPFAM" id="SSF48150">
    <property type="entry name" value="DNA-glycosylase"/>
    <property type="match status" value="1"/>
</dbReference>
<keyword evidence="8 12" id="KW-0238">DNA-binding</keyword>
<dbReference type="GO" id="GO:0006285">
    <property type="term" value="P:base-excision repair, AP site formation"/>
    <property type="evidence" value="ECO:0007669"/>
    <property type="project" value="TreeGrafter"/>
</dbReference>
<keyword evidence="5 12" id="KW-0378">Hydrolase</keyword>
<evidence type="ECO:0000259" key="13">
    <source>
        <dbReference type="SMART" id="SM00478"/>
    </source>
</evidence>
<evidence type="ECO:0000256" key="5">
    <source>
        <dbReference type="ARBA" id="ARBA00022801"/>
    </source>
</evidence>
<evidence type="ECO:0000256" key="4">
    <source>
        <dbReference type="ARBA" id="ARBA00022763"/>
    </source>
</evidence>
<dbReference type="Pfam" id="PF10576">
    <property type="entry name" value="EndIII_4Fe-2S"/>
    <property type="match status" value="1"/>
</dbReference>
<evidence type="ECO:0000256" key="6">
    <source>
        <dbReference type="ARBA" id="ARBA00023004"/>
    </source>
</evidence>
<dbReference type="GO" id="GO:0003677">
    <property type="term" value="F:DNA binding"/>
    <property type="evidence" value="ECO:0007669"/>
    <property type="project" value="UniProtKB-UniRule"/>
</dbReference>
<dbReference type="EMBL" id="FOQA01000001">
    <property type="protein sequence ID" value="SFH53077.1"/>
    <property type="molecule type" value="Genomic_DNA"/>
</dbReference>
<dbReference type="InterPro" id="IPR004036">
    <property type="entry name" value="Endonuclease-III-like_CS2"/>
</dbReference>
<keyword evidence="14" id="KW-0255">Endonuclease</keyword>
<keyword evidence="14" id="KW-0540">Nuclease</keyword>
<reference evidence="15" key="1">
    <citation type="submission" date="2016-10" db="EMBL/GenBank/DDBJ databases">
        <authorList>
            <person name="Varghese N."/>
            <person name="Submissions S."/>
        </authorList>
    </citation>
    <scope>NUCLEOTIDE SEQUENCE [LARGE SCALE GENOMIC DNA]</scope>
    <source>
        <strain evidence="15">Z-7934</strain>
    </source>
</reference>
<comment type="cofactor">
    <cofactor evidence="12">
        <name>[4Fe-4S] cluster</name>
        <dbReference type="ChEBI" id="CHEBI:49883"/>
    </cofactor>
    <text evidence="12">Binds 1 [4Fe-4S] cluster.</text>
</comment>
<dbReference type="OrthoDB" id="9800977at2"/>
<organism evidence="14 15">
    <name type="scientific">Tindallia magadiensis</name>
    <dbReference type="NCBI Taxonomy" id="69895"/>
    <lineage>
        <taxon>Bacteria</taxon>
        <taxon>Bacillati</taxon>
        <taxon>Bacillota</taxon>
        <taxon>Clostridia</taxon>
        <taxon>Peptostreptococcales</taxon>
        <taxon>Tindalliaceae</taxon>
        <taxon>Tindallia</taxon>
    </lineage>
</organism>
<dbReference type="RefSeq" id="WP_093369059.1">
    <property type="nucleotide sequence ID" value="NZ_FOQA01000001.1"/>
</dbReference>
<dbReference type="InterPro" id="IPR023170">
    <property type="entry name" value="HhH_base_excis_C"/>
</dbReference>
<evidence type="ECO:0000256" key="9">
    <source>
        <dbReference type="ARBA" id="ARBA00023204"/>
    </source>
</evidence>
<keyword evidence="7 12" id="KW-0411">Iron-sulfur</keyword>
<evidence type="ECO:0000256" key="12">
    <source>
        <dbReference type="HAMAP-Rule" id="MF_00942"/>
    </source>
</evidence>
<sequence length="223" mass="25450">MVKKNVRKNNTKNCEIILNQLAKEYPSAKSELEFTNPLECLIATMLSAQCTDQRVNMVTKNLFARYKRPEDYLNIDISQLEKLVKSCNYYKTKSKHIIEACKILVEKHDGTVPDDRDALMALPGVGRKTANVVLSNAFGVPAIAVDTHVFRVSNRIGIIEAKDPMKAEEQLMQVIKKNRWSDAHHWLILHGRRVCKARKPSCEKCIVSEWCIYYQKNNDGGAQ</sequence>
<proteinExistence type="inferred from homology"/>
<dbReference type="PROSITE" id="PS01155">
    <property type="entry name" value="ENDONUCLEASE_III_2"/>
    <property type="match status" value="1"/>
</dbReference>
<keyword evidence="3 12" id="KW-0479">Metal-binding</keyword>
<accession>A0A1I3ASM0</accession>
<dbReference type="AlphaFoldDB" id="A0A1I3ASM0"/>
<dbReference type="Gene3D" id="1.10.1670.10">
    <property type="entry name" value="Helix-hairpin-Helix base-excision DNA repair enzymes (C-terminal)"/>
    <property type="match status" value="1"/>
</dbReference>
<keyword evidence="9 12" id="KW-0234">DNA repair</keyword>
<dbReference type="GO" id="GO:0046872">
    <property type="term" value="F:metal ion binding"/>
    <property type="evidence" value="ECO:0007669"/>
    <property type="project" value="UniProtKB-KW"/>
</dbReference>
<dbReference type="NCBIfam" id="TIGR01083">
    <property type="entry name" value="nth"/>
    <property type="match status" value="1"/>
</dbReference>
<protein>
    <recommendedName>
        <fullName evidence="12">Endonuclease III</fullName>
        <ecNumber evidence="12">4.2.99.18</ecNumber>
    </recommendedName>
    <alternativeName>
        <fullName evidence="12">DNA-(apurinic or apyrimidinic site) lyase</fullName>
    </alternativeName>
</protein>
<dbReference type="GO" id="GO:0051539">
    <property type="term" value="F:4 iron, 4 sulfur cluster binding"/>
    <property type="evidence" value="ECO:0007669"/>
    <property type="project" value="UniProtKB-UniRule"/>
</dbReference>
<evidence type="ECO:0000256" key="1">
    <source>
        <dbReference type="ARBA" id="ARBA00008343"/>
    </source>
</evidence>